<evidence type="ECO:0000259" key="2">
    <source>
        <dbReference type="Pfam" id="PF08100"/>
    </source>
</evidence>
<dbReference type="InterPro" id="IPR024489">
    <property type="entry name" value="Organ_specific_prot"/>
</dbReference>
<evidence type="ECO:0000313" key="3">
    <source>
        <dbReference type="EMBL" id="KAK8564309.1"/>
    </source>
</evidence>
<feature type="region of interest" description="Disordered" evidence="1">
    <location>
        <begin position="90"/>
        <end position="115"/>
    </location>
</feature>
<dbReference type="Gene3D" id="1.10.10.10">
    <property type="entry name" value="Winged helix-like DNA-binding domain superfamily/Winged helix DNA-binding domain"/>
    <property type="match status" value="1"/>
</dbReference>
<dbReference type="InterPro" id="IPR036390">
    <property type="entry name" value="WH_DNA-bd_sf"/>
</dbReference>
<dbReference type="EMBL" id="JBBPBM010000011">
    <property type="protein sequence ID" value="KAK8564309.1"/>
    <property type="molecule type" value="Genomic_DNA"/>
</dbReference>
<keyword evidence="4" id="KW-1185">Reference proteome</keyword>
<protein>
    <recommendedName>
        <fullName evidence="2">O-methyltransferase dimerisation domain-containing protein</fullName>
    </recommendedName>
</protein>
<dbReference type="Pfam" id="PF10950">
    <property type="entry name" value="Organ_specific"/>
    <property type="match status" value="1"/>
</dbReference>
<evidence type="ECO:0000256" key="1">
    <source>
        <dbReference type="SAM" id="MobiDB-lite"/>
    </source>
</evidence>
<proteinExistence type="predicted"/>
<dbReference type="InterPro" id="IPR036388">
    <property type="entry name" value="WH-like_DNA-bd_sf"/>
</dbReference>
<feature type="domain" description="O-methyltransferase dimerisation" evidence="2">
    <location>
        <begin position="13"/>
        <end position="56"/>
    </location>
</feature>
<feature type="compositionally biased region" description="Basic and acidic residues" evidence="1">
    <location>
        <begin position="93"/>
        <end position="105"/>
    </location>
</feature>
<dbReference type="PANTHER" id="PTHR33731:SF2">
    <property type="entry name" value="ORGAN-SPECIFIC PROTEIN S2-LIKE"/>
    <property type="match status" value="1"/>
</dbReference>
<evidence type="ECO:0000313" key="4">
    <source>
        <dbReference type="Proteomes" id="UP001472677"/>
    </source>
</evidence>
<dbReference type="PANTHER" id="PTHR33731">
    <property type="entry name" value="PROTEIN, PUTATIVE-RELATED"/>
    <property type="match status" value="1"/>
</dbReference>
<sequence>MEDMEARAEVDIWNYVFGYTKMAVVKCVIELGVADVIQTHGSPMPLSELAAFVGTLSAARTDAGEYRRAVMKDQTIPEALMELVRVEAASAGSEEKPTFSDDFKPEPNLSAYGDDVELKGKKKSFTSDFEPEPNLSVYQD</sequence>
<gene>
    <name evidence="3" type="ORF">V6N12_036435</name>
</gene>
<dbReference type="Pfam" id="PF08100">
    <property type="entry name" value="Dimerisation"/>
    <property type="match status" value="1"/>
</dbReference>
<organism evidence="3 4">
    <name type="scientific">Hibiscus sabdariffa</name>
    <name type="common">roselle</name>
    <dbReference type="NCBI Taxonomy" id="183260"/>
    <lineage>
        <taxon>Eukaryota</taxon>
        <taxon>Viridiplantae</taxon>
        <taxon>Streptophyta</taxon>
        <taxon>Embryophyta</taxon>
        <taxon>Tracheophyta</taxon>
        <taxon>Spermatophyta</taxon>
        <taxon>Magnoliopsida</taxon>
        <taxon>eudicotyledons</taxon>
        <taxon>Gunneridae</taxon>
        <taxon>Pentapetalae</taxon>
        <taxon>rosids</taxon>
        <taxon>malvids</taxon>
        <taxon>Malvales</taxon>
        <taxon>Malvaceae</taxon>
        <taxon>Malvoideae</taxon>
        <taxon>Hibiscus</taxon>
    </lineage>
</organism>
<comment type="caution">
    <text evidence="3">The sequence shown here is derived from an EMBL/GenBank/DDBJ whole genome shotgun (WGS) entry which is preliminary data.</text>
</comment>
<accession>A0ABR2EQL0</accession>
<reference evidence="3 4" key="1">
    <citation type="journal article" date="2024" name="G3 (Bethesda)">
        <title>Genome assembly of Hibiscus sabdariffa L. provides insights into metabolisms of medicinal natural products.</title>
        <authorList>
            <person name="Kim T."/>
        </authorList>
    </citation>
    <scope>NUCLEOTIDE SEQUENCE [LARGE SCALE GENOMIC DNA]</scope>
    <source>
        <strain evidence="3">TK-2024</strain>
        <tissue evidence="3">Old leaves</tissue>
    </source>
</reference>
<dbReference type="SUPFAM" id="SSF46785">
    <property type="entry name" value="Winged helix' DNA-binding domain"/>
    <property type="match status" value="1"/>
</dbReference>
<name>A0ABR2EQL0_9ROSI</name>
<dbReference type="Proteomes" id="UP001472677">
    <property type="component" value="Unassembled WGS sequence"/>
</dbReference>
<dbReference type="InterPro" id="IPR012967">
    <property type="entry name" value="COMT_dimerisation"/>
</dbReference>